<keyword evidence="13" id="KW-1185">Reference proteome</keyword>
<evidence type="ECO:0000256" key="3">
    <source>
        <dbReference type="ARBA" id="ARBA00022679"/>
    </source>
</evidence>
<reference evidence="12 13" key="1">
    <citation type="submission" date="2023-05" db="EMBL/GenBank/DDBJ databases">
        <title>YMD87, complete Genome.</title>
        <authorList>
            <person name="Zhang J."/>
            <person name="Xu X."/>
        </authorList>
    </citation>
    <scope>NUCLEOTIDE SEQUENCE [LARGE SCALE GENOMIC DNA]</scope>
    <source>
        <strain evidence="12 13">YMD87</strain>
    </source>
</reference>
<evidence type="ECO:0000256" key="1">
    <source>
        <dbReference type="ARBA" id="ARBA00005189"/>
    </source>
</evidence>
<evidence type="ECO:0000313" key="12">
    <source>
        <dbReference type="EMBL" id="WGW02760.1"/>
    </source>
</evidence>
<dbReference type="Gene3D" id="3.40.630.30">
    <property type="match status" value="1"/>
</dbReference>
<keyword evidence="4" id="KW-0443">Lipid metabolism</keyword>
<dbReference type="Pfam" id="PF13444">
    <property type="entry name" value="Acetyltransf_5"/>
    <property type="match status" value="1"/>
</dbReference>
<evidence type="ECO:0000256" key="11">
    <source>
        <dbReference type="SAM" id="MobiDB-lite"/>
    </source>
</evidence>
<dbReference type="EC" id="2.3.2.30" evidence="7"/>
<evidence type="ECO:0000256" key="4">
    <source>
        <dbReference type="ARBA" id="ARBA00023098"/>
    </source>
</evidence>
<dbReference type="SUPFAM" id="SSF55729">
    <property type="entry name" value="Acyl-CoA N-acyltransferases (Nat)"/>
    <property type="match status" value="1"/>
</dbReference>
<comment type="similarity">
    <text evidence="6">Belongs to the acetyltransferase family. OlsB subfamily.</text>
</comment>
<comment type="function">
    <text evidence="9">Catalyzes the first step in the biosynthesis of ornithine lipids, which are phosphorus-free membrane lipids. Catalyzes the 3-hydroxyacyl-acyl carrier protein-dependent acylation of ornithine to form lyso-ornithine lipid (LOL).</text>
</comment>
<keyword evidence="2" id="KW-0444">Lipid biosynthesis</keyword>
<feature type="region of interest" description="Disordered" evidence="11">
    <location>
        <begin position="242"/>
        <end position="262"/>
    </location>
</feature>
<dbReference type="PANTHER" id="PTHR37323">
    <property type="entry name" value="GCN5-RELATED N-ACETYLTRANSFERASE"/>
    <property type="match status" value="1"/>
</dbReference>
<dbReference type="EMBL" id="CP124616">
    <property type="protein sequence ID" value="WGW02760.1"/>
    <property type="molecule type" value="Genomic_DNA"/>
</dbReference>
<dbReference type="GO" id="GO:0016746">
    <property type="term" value="F:acyltransferase activity"/>
    <property type="evidence" value="ECO:0007669"/>
    <property type="project" value="UniProtKB-KW"/>
</dbReference>
<evidence type="ECO:0000256" key="9">
    <source>
        <dbReference type="ARBA" id="ARBA00045724"/>
    </source>
</evidence>
<gene>
    <name evidence="12" type="ORF">QF118_12525</name>
</gene>
<accession>A0ABY8QDV1</accession>
<dbReference type="PANTHER" id="PTHR37323:SF1">
    <property type="entry name" value="L-ORNITHINE N(ALPHA)-ACYLTRANSFERASE"/>
    <property type="match status" value="1"/>
</dbReference>
<sequence>MIQLTKGRYRARLTRDAGDLARAQALRGLAFHGGAAPDGDAFDAACDHVIVEETASGQLVCCFRLLPVDNGAAIGGSYSAQFYDLSCLHAYKAPMLELGRFCLRPGQGDPDILRLAWGVITACVDAAGVRLLFGCSSFAGTDARDYYDAFALLRARHLAPPQWSPQVKAPQVFRYSQRLRRKPDARKALMRMPPLLRSYLTLGGWVSDHAVIDGQMNTLHVFTGVEIAAIPPARQKLLRALAAQRPQDGKTRHLTPGDAGRD</sequence>
<evidence type="ECO:0000256" key="5">
    <source>
        <dbReference type="ARBA" id="ARBA00023315"/>
    </source>
</evidence>
<evidence type="ECO:0000256" key="6">
    <source>
        <dbReference type="ARBA" id="ARBA00038095"/>
    </source>
</evidence>
<evidence type="ECO:0000256" key="7">
    <source>
        <dbReference type="ARBA" id="ARBA00039058"/>
    </source>
</evidence>
<dbReference type="InterPro" id="IPR016181">
    <property type="entry name" value="Acyl_CoA_acyltransferase"/>
</dbReference>
<name>A0ABY8QDV1_9RHOB</name>
<dbReference type="InterPro" id="IPR052351">
    <property type="entry name" value="Ornithine_N-alpha-AT"/>
</dbReference>
<keyword evidence="5 12" id="KW-0012">Acyltransferase</keyword>
<keyword evidence="3 12" id="KW-0808">Transferase</keyword>
<evidence type="ECO:0000256" key="2">
    <source>
        <dbReference type="ARBA" id="ARBA00022516"/>
    </source>
</evidence>
<evidence type="ECO:0000313" key="13">
    <source>
        <dbReference type="Proteomes" id="UP001241605"/>
    </source>
</evidence>
<dbReference type="RefSeq" id="WP_282299392.1">
    <property type="nucleotide sequence ID" value="NZ_CP124616.1"/>
</dbReference>
<dbReference type="Proteomes" id="UP001241605">
    <property type="component" value="Chromosome"/>
</dbReference>
<organism evidence="12 13">
    <name type="scientific">Tropicibacter oceani</name>
    <dbReference type="NCBI Taxonomy" id="3058420"/>
    <lineage>
        <taxon>Bacteria</taxon>
        <taxon>Pseudomonadati</taxon>
        <taxon>Pseudomonadota</taxon>
        <taxon>Alphaproteobacteria</taxon>
        <taxon>Rhodobacterales</taxon>
        <taxon>Roseobacteraceae</taxon>
        <taxon>Tropicibacter</taxon>
    </lineage>
</organism>
<proteinExistence type="inferred from homology"/>
<evidence type="ECO:0000256" key="8">
    <source>
        <dbReference type="ARBA" id="ARBA00039866"/>
    </source>
</evidence>
<protein>
    <recommendedName>
        <fullName evidence="8">L-ornithine N(alpha)-acyltransferase</fullName>
        <ecNumber evidence="7">2.3.2.30</ecNumber>
    </recommendedName>
</protein>
<comment type="pathway">
    <text evidence="1">Lipid metabolism.</text>
</comment>
<evidence type="ECO:0000256" key="10">
    <source>
        <dbReference type="ARBA" id="ARBA00047785"/>
    </source>
</evidence>
<comment type="catalytic activity">
    <reaction evidence="10">
        <text>a (3R)-hydroxyacyl-[ACP] + L-ornithine = a lyso-ornithine lipid + holo-[ACP] + H(+)</text>
        <dbReference type="Rhea" id="RHEA:20633"/>
        <dbReference type="Rhea" id="RHEA-COMP:9685"/>
        <dbReference type="Rhea" id="RHEA-COMP:9945"/>
        <dbReference type="ChEBI" id="CHEBI:15378"/>
        <dbReference type="ChEBI" id="CHEBI:46911"/>
        <dbReference type="ChEBI" id="CHEBI:64479"/>
        <dbReference type="ChEBI" id="CHEBI:78827"/>
        <dbReference type="ChEBI" id="CHEBI:138482"/>
        <dbReference type="EC" id="2.3.2.30"/>
    </reaction>
    <physiologicalReaction direction="left-to-right" evidence="10">
        <dbReference type="Rhea" id="RHEA:20634"/>
    </physiologicalReaction>
</comment>